<evidence type="ECO:0000313" key="3">
    <source>
        <dbReference type="EMBL" id="PRP88386.1"/>
    </source>
</evidence>
<dbReference type="EMBL" id="MDYQ01000011">
    <property type="protein sequence ID" value="PRP88386.1"/>
    <property type="molecule type" value="Genomic_DNA"/>
</dbReference>
<gene>
    <name evidence="3" type="ORF">PROFUN_03300</name>
</gene>
<keyword evidence="1" id="KW-0472">Membrane</keyword>
<comment type="caution">
    <text evidence="3">The sequence shown here is derived from an EMBL/GenBank/DDBJ whole genome shotgun (WGS) entry which is preliminary data.</text>
</comment>
<feature type="transmembrane region" description="Helical" evidence="1">
    <location>
        <begin position="124"/>
        <end position="157"/>
    </location>
</feature>
<keyword evidence="1" id="KW-0812">Transmembrane</keyword>
<feature type="signal peptide" evidence="2">
    <location>
        <begin position="1"/>
        <end position="28"/>
    </location>
</feature>
<proteinExistence type="predicted"/>
<accession>A0A2P6NWT3</accession>
<feature type="transmembrane region" description="Helical" evidence="1">
    <location>
        <begin position="169"/>
        <end position="190"/>
    </location>
</feature>
<feature type="chain" id="PRO_5015170396" evidence="2">
    <location>
        <begin position="29"/>
        <end position="367"/>
    </location>
</feature>
<keyword evidence="1" id="KW-1133">Transmembrane helix</keyword>
<feature type="transmembrane region" description="Helical" evidence="1">
    <location>
        <begin position="242"/>
        <end position="266"/>
    </location>
</feature>
<feature type="transmembrane region" description="Helical" evidence="1">
    <location>
        <begin position="337"/>
        <end position="357"/>
    </location>
</feature>
<feature type="transmembrane region" description="Helical" evidence="1">
    <location>
        <begin position="312"/>
        <end position="330"/>
    </location>
</feature>
<evidence type="ECO:0000256" key="1">
    <source>
        <dbReference type="SAM" id="Phobius"/>
    </source>
</evidence>
<name>A0A2P6NWT3_9EUKA</name>
<dbReference type="InParanoid" id="A0A2P6NWT3"/>
<feature type="transmembrane region" description="Helical" evidence="1">
    <location>
        <begin position="202"/>
        <end position="230"/>
    </location>
</feature>
<protein>
    <submittedName>
        <fullName evidence="3">Uncharacterized protein</fullName>
    </submittedName>
</protein>
<organism evidence="3 4">
    <name type="scientific">Planoprotostelium fungivorum</name>
    <dbReference type="NCBI Taxonomy" id="1890364"/>
    <lineage>
        <taxon>Eukaryota</taxon>
        <taxon>Amoebozoa</taxon>
        <taxon>Evosea</taxon>
        <taxon>Variosea</taxon>
        <taxon>Cavosteliida</taxon>
        <taxon>Cavosteliaceae</taxon>
        <taxon>Planoprotostelium</taxon>
    </lineage>
</organism>
<keyword evidence="2" id="KW-0732">Signal</keyword>
<dbReference type="Proteomes" id="UP000241769">
    <property type="component" value="Unassembled WGS sequence"/>
</dbReference>
<dbReference type="AlphaFoldDB" id="A0A2P6NWT3"/>
<evidence type="ECO:0000313" key="4">
    <source>
        <dbReference type="Proteomes" id="UP000241769"/>
    </source>
</evidence>
<reference evidence="3 4" key="1">
    <citation type="journal article" date="2018" name="Genome Biol. Evol.">
        <title>Multiple Roots of Fruiting Body Formation in Amoebozoa.</title>
        <authorList>
            <person name="Hillmann F."/>
            <person name="Forbes G."/>
            <person name="Novohradska S."/>
            <person name="Ferling I."/>
            <person name="Riege K."/>
            <person name="Groth M."/>
            <person name="Westermann M."/>
            <person name="Marz M."/>
            <person name="Spaller T."/>
            <person name="Winckler T."/>
            <person name="Schaap P."/>
            <person name="Glockner G."/>
        </authorList>
    </citation>
    <scope>NUCLEOTIDE SEQUENCE [LARGE SCALE GENOMIC DNA]</scope>
    <source>
        <strain evidence="3 4">Jena</strain>
    </source>
</reference>
<evidence type="ECO:0000256" key="2">
    <source>
        <dbReference type="SAM" id="SignalP"/>
    </source>
</evidence>
<keyword evidence="4" id="KW-1185">Reference proteome</keyword>
<sequence>MVFRFVQILLHVTLAVALLQVIIRSASQFPRDSGKCKKLALHPDGQTYVDFTSFFHPSLQPYVSEIPESVLFPINITPTFISALEDFWGTAALDLFSPTFLTVYAWLAVQAVTERTGGSFIPKLLIFAAPLTLTVAQLITIAVAFNVIAAPAFILLFHNTRVKRLPSASRLSAIAFSTLLLYGGSLFLFGQSKPNTLWAVTLFQFLPIVVAFLYYLPFSIIAGLPFTVAFDSNDKSAALRKFWYFVAGLASILHVGAVFRLLAALLDYDNAPSYGLPRVASLPRLNVNTLFVDIFSVKQISDMGRVVLSLDYLVLATALLIMMTFGTGAVRGSRGLLAYLPQIIFLGPGAAFSFWMAENAEVPLKSD</sequence>